<dbReference type="RefSeq" id="WP_382343102.1">
    <property type="nucleotide sequence ID" value="NZ_JBHSAB010000021.1"/>
</dbReference>
<comment type="caution">
    <text evidence="3">The sequence shown here is derived from an EMBL/GenBank/DDBJ whole genome shotgun (WGS) entry which is preliminary data.</text>
</comment>
<dbReference type="SMART" id="SM00248">
    <property type="entry name" value="ANK"/>
    <property type="match status" value="9"/>
</dbReference>
<dbReference type="InterPro" id="IPR041234">
    <property type="entry name" value="RavJ-like_C"/>
</dbReference>
<dbReference type="PANTHER" id="PTHR24121:SF23">
    <property type="entry name" value="NO MECHANORECEPTOR POTENTIAL C, ISOFORM H"/>
    <property type="match status" value="1"/>
</dbReference>
<dbReference type="Proteomes" id="UP001595758">
    <property type="component" value="Unassembled WGS sequence"/>
</dbReference>
<dbReference type="PANTHER" id="PTHR24121">
    <property type="entry name" value="NO MECHANORECEPTOR POTENTIAL C, ISOFORM D-RELATED"/>
    <property type="match status" value="1"/>
</dbReference>
<dbReference type="Pfam" id="PF12796">
    <property type="entry name" value="Ank_2"/>
    <property type="match status" value="3"/>
</dbReference>
<sequence>MNPAIIQLRTAIDEQNHALVGQILQDNPDLDINNVTPNGLSAFWWALSPPAGKTTSNAILSLLANHKNTNIDQTYGNLEINQIYSRPVNLDYEHNSLKPASDKIEIPSDIQELLDKARDSKVEFKDRDLRGIDLSNINLENVTFTNCNLRLTNIGRNPRIKARHLENNTTDLYFFHAAVVTQQEQTVKAVLDRNDFESEILTSHYRGYTPLHYAVISQNKNIVVAILNSKHCNDNIVNAKVRASDTPAILAAKQQQKEIFDLFLQSRFSLGTAFEALIDIAPPTPGNASLGMRPEKNQGTLLHLLIRDNDIENVKKLLAHKEFTTNLLTIETKSGNPDNKLNALQYAIQSGRIEIVQAILDSDVCTTEFLKDTNALTHAVKQGCSFEIYQAIQSHKKFTPDLLKPSGYAGSVLHVSTRWSDNEELVKAILASNPELLSSKAGAWSNTPLHWAVENNNPKNARLLLSHPSCTSHVLGQKDNKNRTALHFAIELCKNEFVQEILASPGCTASFLAKENFLNDRFVKRDSELSKLIKRHLSPEKYNQFYQGQKSQIEKACDLLADYCKLNSVVGPSAGLFFTGHLNRHHTQKISAIVNKYRNDKTLTVSDLVKEIDQEIGLNELNPIGSLAKRMTFIIKEYNRSIQGTNNTMLRFDSQNDNADLNAASTQAVPHQSPPLL</sequence>
<dbReference type="Pfam" id="PF18493">
    <property type="entry name" value="DUF5617"/>
    <property type="match status" value="1"/>
</dbReference>
<dbReference type="InterPro" id="IPR036770">
    <property type="entry name" value="Ankyrin_rpt-contain_sf"/>
</dbReference>
<proteinExistence type="predicted"/>
<keyword evidence="4" id="KW-1185">Reference proteome</keyword>
<dbReference type="EMBL" id="JBHSAB010000021">
    <property type="protein sequence ID" value="MFC3909152.1"/>
    <property type="molecule type" value="Genomic_DNA"/>
</dbReference>
<dbReference type="Gene3D" id="1.25.40.20">
    <property type="entry name" value="Ankyrin repeat-containing domain"/>
    <property type="match status" value="2"/>
</dbReference>
<organism evidence="3 4">
    <name type="scientific">Legionella dresdenensis</name>
    <dbReference type="NCBI Taxonomy" id="450200"/>
    <lineage>
        <taxon>Bacteria</taxon>
        <taxon>Pseudomonadati</taxon>
        <taxon>Pseudomonadota</taxon>
        <taxon>Gammaproteobacteria</taxon>
        <taxon>Legionellales</taxon>
        <taxon>Legionellaceae</taxon>
        <taxon>Legionella</taxon>
    </lineage>
</organism>
<evidence type="ECO:0000313" key="4">
    <source>
        <dbReference type="Proteomes" id="UP001595758"/>
    </source>
</evidence>
<dbReference type="InterPro" id="IPR002110">
    <property type="entry name" value="Ankyrin_rpt"/>
</dbReference>
<reference evidence="4" key="1">
    <citation type="journal article" date="2019" name="Int. J. Syst. Evol. Microbiol.">
        <title>The Global Catalogue of Microorganisms (GCM) 10K type strain sequencing project: providing services to taxonomists for standard genome sequencing and annotation.</title>
        <authorList>
            <consortium name="The Broad Institute Genomics Platform"/>
            <consortium name="The Broad Institute Genome Sequencing Center for Infectious Disease"/>
            <person name="Wu L."/>
            <person name="Ma J."/>
        </authorList>
    </citation>
    <scope>NUCLEOTIDE SEQUENCE [LARGE SCALE GENOMIC DNA]</scope>
    <source>
        <strain evidence="4">CCUG 59858</strain>
    </source>
</reference>
<dbReference type="SUPFAM" id="SSF48403">
    <property type="entry name" value="Ankyrin repeat"/>
    <property type="match status" value="1"/>
</dbReference>
<evidence type="ECO:0000259" key="2">
    <source>
        <dbReference type="Pfam" id="PF18493"/>
    </source>
</evidence>
<gene>
    <name evidence="3" type="ORF">ACFORL_08700</name>
</gene>
<dbReference type="SUPFAM" id="SSF141571">
    <property type="entry name" value="Pentapeptide repeat-like"/>
    <property type="match status" value="1"/>
</dbReference>
<keyword evidence="1" id="KW-0040">ANK repeat</keyword>
<evidence type="ECO:0000313" key="3">
    <source>
        <dbReference type="EMBL" id="MFC3909152.1"/>
    </source>
</evidence>
<dbReference type="Gene3D" id="2.160.20.80">
    <property type="entry name" value="E3 ubiquitin-protein ligase SopA"/>
    <property type="match status" value="1"/>
</dbReference>
<name>A0ABV8CG04_9GAMM</name>
<accession>A0ABV8CG04</accession>
<feature type="repeat" description="ANK" evidence="1">
    <location>
        <begin position="206"/>
        <end position="239"/>
    </location>
</feature>
<feature type="domain" description="RavJ-like C-terminal" evidence="2">
    <location>
        <begin position="539"/>
        <end position="634"/>
    </location>
</feature>
<dbReference type="PROSITE" id="PS50088">
    <property type="entry name" value="ANK_REPEAT"/>
    <property type="match status" value="1"/>
</dbReference>
<protein>
    <submittedName>
        <fullName evidence="3">Ankyrin repeat domain-containing protein</fullName>
    </submittedName>
</protein>
<evidence type="ECO:0000256" key="1">
    <source>
        <dbReference type="PROSITE-ProRule" id="PRU00023"/>
    </source>
</evidence>